<sequence>MRTGGTTSRVALARVLSTLTVLVGLLFLQNAVCSADPHVPGCHTLRPIATVLADTCAPTTDLSPGLTSDITAPTAAGFPATTSAPSTEAPLDLLGLCLTLLVAVLLALLASPTRHLLLPVLTQLTTVRLVPQRPHRAPALTQLCISRT</sequence>
<protein>
    <submittedName>
        <fullName evidence="2">Uncharacterized protein</fullName>
    </submittedName>
</protein>
<comment type="caution">
    <text evidence="2">The sequence shown here is derived from an EMBL/GenBank/DDBJ whole genome shotgun (WGS) entry which is preliminary data.</text>
</comment>
<evidence type="ECO:0000256" key="1">
    <source>
        <dbReference type="SAM" id="Phobius"/>
    </source>
</evidence>
<keyword evidence="1" id="KW-0812">Transmembrane</keyword>
<dbReference type="EMBL" id="JAGIOO010000001">
    <property type="protein sequence ID" value="MBP2478875.1"/>
    <property type="molecule type" value="Genomic_DNA"/>
</dbReference>
<accession>A0ABS5AQM5</accession>
<evidence type="ECO:0000313" key="3">
    <source>
        <dbReference type="Proteomes" id="UP001519363"/>
    </source>
</evidence>
<keyword evidence="1" id="KW-1133">Transmembrane helix</keyword>
<keyword evidence="3" id="KW-1185">Reference proteome</keyword>
<dbReference type="RefSeq" id="WP_143343194.1">
    <property type="nucleotide sequence ID" value="NZ_JAGIOO010000001.1"/>
</dbReference>
<organism evidence="2 3">
    <name type="scientific">Crossiella equi</name>
    <dbReference type="NCBI Taxonomy" id="130796"/>
    <lineage>
        <taxon>Bacteria</taxon>
        <taxon>Bacillati</taxon>
        <taxon>Actinomycetota</taxon>
        <taxon>Actinomycetes</taxon>
        <taxon>Pseudonocardiales</taxon>
        <taxon>Pseudonocardiaceae</taxon>
        <taxon>Crossiella</taxon>
    </lineage>
</organism>
<reference evidence="2 3" key="1">
    <citation type="submission" date="2021-03" db="EMBL/GenBank/DDBJ databases">
        <title>Sequencing the genomes of 1000 actinobacteria strains.</title>
        <authorList>
            <person name="Klenk H.-P."/>
        </authorList>
    </citation>
    <scope>NUCLEOTIDE SEQUENCE [LARGE SCALE GENOMIC DNA]</scope>
    <source>
        <strain evidence="2 3">DSM 44580</strain>
    </source>
</reference>
<gene>
    <name evidence="2" type="ORF">JOF53_007747</name>
</gene>
<evidence type="ECO:0000313" key="2">
    <source>
        <dbReference type="EMBL" id="MBP2478875.1"/>
    </source>
</evidence>
<proteinExistence type="predicted"/>
<dbReference type="Proteomes" id="UP001519363">
    <property type="component" value="Unassembled WGS sequence"/>
</dbReference>
<name>A0ABS5AQM5_9PSEU</name>
<keyword evidence="1" id="KW-0472">Membrane</keyword>
<feature type="transmembrane region" description="Helical" evidence="1">
    <location>
        <begin position="93"/>
        <end position="110"/>
    </location>
</feature>